<dbReference type="GO" id="GO:0050660">
    <property type="term" value="F:flavin adenine dinucleotide binding"/>
    <property type="evidence" value="ECO:0007669"/>
    <property type="project" value="InterPro"/>
</dbReference>
<gene>
    <name evidence="8" type="ORF">CB0940_01216</name>
    <name evidence="9" type="ORF">RHO25_001253</name>
</gene>
<dbReference type="PANTHER" id="PTHR10961:SF37">
    <property type="entry name" value="FAD DEPENDENT OXIDOREDUCTASE DOMAIN-CONTAINING PROTEIN"/>
    <property type="match status" value="1"/>
</dbReference>
<evidence type="ECO:0000256" key="1">
    <source>
        <dbReference type="ARBA" id="ARBA00001974"/>
    </source>
</evidence>
<evidence type="ECO:0000256" key="3">
    <source>
        <dbReference type="ARBA" id="ARBA00022630"/>
    </source>
</evidence>
<feature type="domain" description="FAD dependent oxidoreductase" evidence="7">
    <location>
        <begin position="10"/>
        <end position="390"/>
    </location>
</feature>
<accession>A0A2G5I7L5</accession>
<dbReference type="InterPro" id="IPR045170">
    <property type="entry name" value="MTOX"/>
</dbReference>
<evidence type="ECO:0000256" key="5">
    <source>
        <dbReference type="ARBA" id="ARBA00023002"/>
    </source>
</evidence>
<evidence type="ECO:0000259" key="7">
    <source>
        <dbReference type="Pfam" id="PF01266"/>
    </source>
</evidence>
<feature type="compositionally biased region" description="Polar residues" evidence="6">
    <location>
        <begin position="432"/>
        <end position="442"/>
    </location>
</feature>
<protein>
    <submittedName>
        <fullName evidence="8">L-pipecolate oxidase</fullName>
    </submittedName>
</protein>
<dbReference type="Proteomes" id="UP000230605">
    <property type="component" value="Chromosome 1"/>
</dbReference>
<evidence type="ECO:0000313" key="9">
    <source>
        <dbReference type="EMBL" id="WPA96646.1"/>
    </source>
</evidence>
<evidence type="ECO:0000256" key="4">
    <source>
        <dbReference type="ARBA" id="ARBA00022827"/>
    </source>
</evidence>
<dbReference type="Proteomes" id="UP001302367">
    <property type="component" value="Chromosome 1"/>
</dbReference>
<dbReference type="GO" id="GO:0051698">
    <property type="term" value="F:saccharopine oxidase activity"/>
    <property type="evidence" value="ECO:0007669"/>
    <property type="project" value="TreeGrafter"/>
</dbReference>
<sequence length="442" mass="49535">MAVLQEEKTILIVGTGVFGASTAYHLASQYKDASNITVIDQTPPSPDPAASTDINKIIRADYSSAFYANLAYEAMKAWAEWPELRHYYHKTGWIMLDREGSDLADRIRSVFRERGHDPTEDIALEKLNDHWNGILKGTDLRGFTKAYWNPEAGWCDASAATASIMNAAISKGVKYGIGTVDHIILNDDCSVKGVHTKDGRILTADTIVLSTGAWTSSLMSPIEDQLNITEAQRVERQVSAAGVGVVHYKMSPSEMNQLSKMPVVVYGENGEVIPPPKENCLLKYTDSNTFKNTIQTPSGHRISVPPERDQHIVPENLKREAIREMSTKVMPMFSQKEPDYWRLCWDAYTPTQDWLLCQHPDARLKNLYFATGGSFHSYKFLPIIGKYMANVLSGKGNGEERDRAWAWKDPNVKWKGAHESTAPKRELRDLEVNSSTGRDSHL</sequence>
<dbReference type="InterPro" id="IPR036188">
    <property type="entry name" value="FAD/NAD-bd_sf"/>
</dbReference>
<reference evidence="9 11" key="2">
    <citation type="submission" date="2023-09" db="EMBL/GenBank/DDBJ databases">
        <title>Complete-Gapless Cercospora beticola genome.</title>
        <authorList>
            <person name="Wyatt N.A."/>
            <person name="Spanner R.E."/>
            <person name="Bolton M.D."/>
        </authorList>
    </citation>
    <scope>NUCLEOTIDE SEQUENCE [LARGE SCALE GENOMIC DNA]</scope>
    <source>
        <strain evidence="9">Cb09-40</strain>
    </source>
</reference>
<evidence type="ECO:0000256" key="6">
    <source>
        <dbReference type="SAM" id="MobiDB-lite"/>
    </source>
</evidence>
<dbReference type="PANTHER" id="PTHR10961">
    <property type="entry name" value="PEROXISOMAL SARCOSINE OXIDASE"/>
    <property type="match status" value="1"/>
</dbReference>
<organism evidence="8 10">
    <name type="scientific">Cercospora beticola</name>
    <name type="common">Sugarbeet leaf spot fungus</name>
    <dbReference type="NCBI Taxonomy" id="122368"/>
    <lineage>
        <taxon>Eukaryota</taxon>
        <taxon>Fungi</taxon>
        <taxon>Dikarya</taxon>
        <taxon>Ascomycota</taxon>
        <taxon>Pezizomycotina</taxon>
        <taxon>Dothideomycetes</taxon>
        <taxon>Dothideomycetidae</taxon>
        <taxon>Mycosphaerellales</taxon>
        <taxon>Mycosphaerellaceae</taxon>
        <taxon>Cercospora</taxon>
    </lineage>
</organism>
<dbReference type="AlphaFoldDB" id="A0A2G5I7L5"/>
<dbReference type="EMBL" id="CP134184">
    <property type="protein sequence ID" value="WPA96646.1"/>
    <property type="molecule type" value="Genomic_DNA"/>
</dbReference>
<dbReference type="GO" id="GO:0008115">
    <property type="term" value="F:sarcosine oxidase activity"/>
    <property type="evidence" value="ECO:0007669"/>
    <property type="project" value="TreeGrafter"/>
</dbReference>
<comment type="cofactor">
    <cofactor evidence="1">
        <name>FAD</name>
        <dbReference type="ChEBI" id="CHEBI:57692"/>
    </cofactor>
</comment>
<dbReference type="InterPro" id="IPR006076">
    <property type="entry name" value="FAD-dep_OxRdtase"/>
</dbReference>
<comment type="similarity">
    <text evidence="2">Belongs to the MSOX/MTOX family.</text>
</comment>
<evidence type="ECO:0000313" key="8">
    <source>
        <dbReference type="EMBL" id="PIB00765.1"/>
    </source>
</evidence>
<evidence type="ECO:0000256" key="2">
    <source>
        <dbReference type="ARBA" id="ARBA00010989"/>
    </source>
</evidence>
<keyword evidence="5" id="KW-0560">Oxidoreductase</keyword>
<dbReference type="Pfam" id="PF01266">
    <property type="entry name" value="DAO"/>
    <property type="match status" value="1"/>
</dbReference>
<dbReference type="Gene3D" id="3.50.50.60">
    <property type="entry name" value="FAD/NAD(P)-binding domain"/>
    <property type="match status" value="1"/>
</dbReference>
<name>A0A2G5I7L5_CERBT</name>
<keyword evidence="3" id="KW-0285">Flavoprotein</keyword>
<evidence type="ECO:0000313" key="11">
    <source>
        <dbReference type="Proteomes" id="UP001302367"/>
    </source>
</evidence>
<feature type="region of interest" description="Disordered" evidence="6">
    <location>
        <begin position="416"/>
        <end position="442"/>
    </location>
</feature>
<proteinExistence type="inferred from homology"/>
<dbReference type="EMBL" id="LKMD01000100">
    <property type="protein sequence ID" value="PIB00765.1"/>
    <property type="molecule type" value="Genomic_DNA"/>
</dbReference>
<dbReference type="OrthoDB" id="2219495at2759"/>
<evidence type="ECO:0000313" key="10">
    <source>
        <dbReference type="Proteomes" id="UP000230605"/>
    </source>
</evidence>
<keyword evidence="11" id="KW-1185">Reference proteome</keyword>
<dbReference type="Gene3D" id="3.30.9.10">
    <property type="entry name" value="D-Amino Acid Oxidase, subunit A, domain 2"/>
    <property type="match status" value="1"/>
</dbReference>
<dbReference type="SUPFAM" id="SSF51905">
    <property type="entry name" value="FAD/NAD(P)-binding domain"/>
    <property type="match status" value="1"/>
</dbReference>
<keyword evidence="4" id="KW-0274">FAD</keyword>
<feature type="compositionally biased region" description="Basic and acidic residues" evidence="6">
    <location>
        <begin position="416"/>
        <end position="431"/>
    </location>
</feature>
<reference evidence="8 10" key="1">
    <citation type="submission" date="2015-10" db="EMBL/GenBank/DDBJ databases">
        <title>The cercosporin biosynthetic gene cluster was horizontally transferred to several fungal lineages and shown to be expanded in Cercospora beticola based on microsynteny with recipient genomes.</title>
        <authorList>
            <person name="De Jonge R."/>
            <person name="Ebert M.K."/>
            <person name="Suttle J.C."/>
            <person name="Jurick Ii W.M."/>
            <person name="Secor G.A."/>
            <person name="Thomma B.P."/>
            <person name="Van De Peer Y."/>
            <person name="Bolton M.D."/>
        </authorList>
    </citation>
    <scope>NUCLEOTIDE SEQUENCE [LARGE SCALE GENOMIC DNA]</scope>
    <source>
        <strain evidence="8 10">09-40</strain>
    </source>
</reference>